<dbReference type="GO" id="GO:0008270">
    <property type="term" value="F:zinc ion binding"/>
    <property type="evidence" value="ECO:0007669"/>
    <property type="project" value="InterPro"/>
</dbReference>
<dbReference type="CDD" id="cd00067">
    <property type="entry name" value="GAL4"/>
    <property type="match status" value="1"/>
</dbReference>
<dbReference type="EMBL" id="DS995706">
    <property type="protein sequence ID" value="EEQ33690.1"/>
    <property type="molecule type" value="Genomic_DNA"/>
</dbReference>
<dbReference type="eggNOG" id="ENOG502S8N8">
    <property type="taxonomic scope" value="Eukaryota"/>
</dbReference>
<gene>
    <name evidence="7" type="ORF">MCYG_06509</name>
</gene>
<name>C5FUV6_ARTOC</name>
<organism evidence="7 8">
    <name type="scientific">Arthroderma otae (strain ATCC MYA-4605 / CBS 113480)</name>
    <name type="common">Microsporum canis</name>
    <dbReference type="NCBI Taxonomy" id="554155"/>
    <lineage>
        <taxon>Eukaryota</taxon>
        <taxon>Fungi</taxon>
        <taxon>Dikarya</taxon>
        <taxon>Ascomycota</taxon>
        <taxon>Pezizomycotina</taxon>
        <taxon>Eurotiomycetes</taxon>
        <taxon>Eurotiomycetidae</taxon>
        <taxon>Onygenales</taxon>
        <taxon>Arthrodermataceae</taxon>
        <taxon>Microsporum</taxon>
    </lineage>
</organism>
<keyword evidence="3" id="KW-0804">Transcription</keyword>
<dbReference type="InterPro" id="IPR036864">
    <property type="entry name" value="Zn2-C6_fun-type_DNA-bd_sf"/>
</dbReference>
<dbReference type="GeneID" id="9222319"/>
<dbReference type="InterPro" id="IPR052783">
    <property type="entry name" value="Metabolic/Drug-Res_Regulator"/>
</dbReference>
<dbReference type="Gene3D" id="4.10.240.10">
    <property type="entry name" value="Zn(2)-C6 fungal-type DNA-binding domain"/>
    <property type="match status" value="1"/>
</dbReference>
<evidence type="ECO:0000313" key="8">
    <source>
        <dbReference type="Proteomes" id="UP000002035"/>
    </source>
</evidence>
<keyword evidence="2" id="KW-0238">DNA-binding</keyword>
<feature type="region of interest" description="Disordered" evidence="5">
    <location>
        <begin position="203"/>
        <end position="225"/>
    </location>
</feature>
<dbReference type="VEuPathDB" id="FungiDB:MCYG_06509"/>
<dbReference type="STRING" id="554155.C5FUV6"/>
<dbReference type="AlphaFoldDB" id="C5FUV6"/>
<keyword evidence="8" id="KW-1185">Reference proteome</keyword>
<evidence type="ECO:0000256" key="5">
    <source>
        <dbReference type="SAM" id="MobiDB-lite"/>
    </source>
</evidence>
<dbReference type="PROSITE" id="PS50048">
    <property type="entry name" value="ZN2_CY6_FUNGAL_2"/>
    <property type="match status" value="1"/>
</dbReference>
<evidence type="ECO:0000256" key="1">
    <source>
        <dbReference type="ARBA" id="ARBA00023015"/>
    </source>
</evidence>
<dbReference type="PANTHER" id="PTHR47655:SF4">
    <property type="entry name" value="ZN(II)2CYS6 TRANSCRIPTION FACTOR (EUROFUNG)"/>
    <property type="match status" value="1"/>
</dbReference>
<keyword evidence="4" id="KW-0539">Nucleus</keyword>
<feature type="domain" description="Zn(2)-C6 fungal-type" evidence="6">
    <location>
        <begin position="59"/>
        <end position="88"/>
    </location>
</feature>
<dbReference type="HOGENOM" id="CLU_072854_0_0_1"/>
<dbReference type="InterPro" id="IPR001138">
    <property type="entry name" value="Zn2Cys6_DnaBD"/>
</dbReference>
<reference evidence="8" key="1">
    <citation type="journal article" date="2012" name="MBio">
        <title>Comparative genome analysis of Trichophyton rubrum and related dermatophytes reveals candidate genes involved in infection.</title>
        <authorList>
            <person name="Martinez D.A."/>
            <person name="Oliver B.G."/>
            <person name="Graeser Y."/>
            <person name="Goldberg J.M."/>
            <person name="Li W."/>
            <person name="Martinez-Rossi N.M."/>
            <person name="Monod M."/>
            <person name="Shelest E."/>
            <person name="Barton R.C."/>
            <person name="Birch E."/>
            <person name="Brakhage A.A."/>
            <person name="Chen Z."/>
            <person name="Gurr S.J."/>
            <person name="Heiman D."/>
            <person name="Heitman J."/>
            <person name="Kosti I."/>
            <person name="Rossi A."/>
            <person name="Saif S."/>
            <person name="Samalova M."/>
            <person name="Saunders C.W."/>
            <person name="Shea T."/>
            <person name="Summerbell R.C."/>
            <person name="Xu J."/>
            <person name="Young S."/>
            <person name="Zeng Q."/>
            <person name="Birren B.W."/>
            <person name="Cuomo C.A."/>
            <person name="White T.C."/>
        </authorList>
    </citation>
    <scope>NUCLEOTIDE SEQUENCE [LARGE SCALE GENOMIC DNA]</scope>
    <source>
        <strain evidence="8">ATCC MYA-4605 / CBS 113480</strain>
    </source>
</reference>
<dbReference type="PROSITE" id="PS00463">
    <property type="entry name" value="ZN2_CY6_FUNGAL_1"/>
    <property type="match status" value="1"/>
</dbReference>
<feature type="compositionally biased region" description="Low complexity" evidence="5">
    <location>
        <begin position="207"/>
        <end position="216"/>
    </location>
</feature>
<dbReference type="GO" id="GO:0000981">
    <property type="term" value="F:DNA-binding transcription factor activity, RNA polymerase II-specific"/>
    <property type="evidence" value="ECO:0007669"/>
    <property type="project" value="InterPro"/>
</dbReference>
<dbReference type="Proteomes" id="UP000002035">
    <property type="component" value="Unassembled WGS sequence"/>
</dbReference>
<dbReference type="OrthoDB" id="4151048at2759"/>
<dbReference type="OMA" id="PQPHPIY"/>
<evidence type="ECO:0000256" key="4">
    <source>
        <dbReference type="ARBA" id="ARBA00023242"/>
    </source>
</evidence>
<accession>C5FUV6</accession>
<dbReference type="SUPFAM" id="SSF57701">
    <property type="entry name" value="Zn2/Cys6 DNA-binding domain"/>
    <property type="match status" value="1"/>
</dbReference>
<sequence length="350" mass="38907">MPQPHPIYPKLHVSSRLPESLPAPGAMVAISNYGHIQRPRESGQRHQVLRTKRKHVLKACDRCRVKKTKCDGNQPCYRCAMYNHPCLFRERKATQTKAYSRGFVEMLESHHALVVKALQQLYTHCINNKCFPGEPIELVDGYPLTHAILDRLGLIKQAEEHNITHDVEAELAAAAKYWKNESSGPNSPDQDNSSIEPCCPLDRSRSSDSCSTSTPSEPDVIKCESSPTTGVHDAFRVFGREEPFWPMNGDATLAHAVPEYNRAMNSTSFNSVPNNYSHTHPSHQASTLSCNSIPSPVVANNATMVASTCSQTDSRIGYPAVATVHYPGYHHPYHGVDQQTAWNPQQGWSG</sequence>
<evidence type="ECO:0000256" key="2">
    <source>
        <dbReference type="ARBA" id="ARBA00023125"/>
    </source>
</evidence>
<keyword evidence="1" id="KW-0805">Transcription regulation</keyword>
<proteinExistence type="predicted"/>
<evidence type="ECO:0000259" key="6">
    <source>
        <dbReference type="PROSITE" id="PS50048"/>
    </source>
</evidence>
<dbReference type="SMART" id="SM00066">
    <property type="entry name" value="GAL4"/>
    <property type="match status" value="1"/>
</dbReference>
<evidence type="ECO:0000256" key="3">
    <source>
        <dbReference type="ARBA" id="ARBA00023163"/>
    </source>
</evidence>
<protein>
    <recommendedName>
        <fullName evidence="6">Zn(2)-C6 fungal-type domain-containing protein</fullName>
    </recommendedName>
</protein>
<dbReference type="Pfam" id="PF00172">
    <property type="entry name" value="Zn_clus"/>
    <property type="match status" value="1"/>
</dbReference>
<dbReference type="GO" id="GO:0003677">
    <property type="term" value="F:DNA binding"/>
    <property type="evidence" value="ECO:0007669"/>
    <property type="project" value="UniProtKB-KW"/>
</dbReference>
<dbReference type="PANTHER" id="PTHR47655">
    <property type="entry name" value="QUINIC ACID UTILIZATION ACTIVATOR"/>
    <property type="match status" value="1"/>
</dbReference>
<dbReference type="RefSeq" id="XP_002844545.1">
    <property type="nucleotide sequence ID" value="XM_002844499.1"/>
</dbReference>
<evidence type="ECO:0000313" key="7">
    <source>
        <dbReference type="EMBL" id="EEQ33690.1"/>
    </source>
</evidence>